<feature type="transmembrane region" description="Helical" evidence="2">
    <location>
        <begin position="12"/>
        <end position="32"/>
    </location>
</feature>
<dbReference type="InterPro" id="IPR031982">
    <property type="entry name" value="PilE-like"/>
</dbReference>
<protein>
    <submittedName>
        <fullName evidence="3">Type IV pilus biogenesis protein PilE</fullName>
    </submittedName>
</protein>
<keyword evidence="2" id="KW-0812">Transmembrane</keyword>
<keyword evidence="4" id="KW-1185">Reference proteome</keyword>
<organism evidence="3 4">
    <name type="scientific">Candidatus Accumulibacter aalborgensis</name>
    <dbReference type="NCBI Taxonomy" id="1860102"/>
    <lineage>
        <taxon>Bacteria</taxon>
        <taxon>Pseudomonadati</taxon>
        <taxon>Pseudomonadota</taxon>
        <taxon>Betaproteobacteria</taxon>
        <taxon>Candidatus Accumulibacter</taxon>
    </lineage>
</organism>
<dbReference type="SUPFAM" id="SSF54523">
    <property type="entry name" value="Pili subunits"/>
    <property type="match status" value="1"/>
</dbReference>
<evidence type="ECO:0000256" key="2">
    <source>
        <dbReference type="SAM" id="Phobius"/>
    </source>
</evidence>
<dbReference type="Pfam" id="PF07963">
    <property type="entry name" value="N_methyl"/>
    <property type="match status" value="1"/>
</dbReference>
<dbReference type="InterPro" id="IPR045584">
    <property type="entry name" value="Pilin-like"/>
</dbReference>
<keyword evidence="2" id="KW-1133">Transmembrane helix</keyword>
<dbReference type="Gene3D" id="3.30.700.10">
    <property type="entry name" value="Glycoprotein, Type 4 Pilin"/>
    <property type="match status" value="1"/>
</dbReference>
<gene>
    <name evidence="3" type="ORF">ACCAA_440043</name>
</gene>
<dbReference type="Pfam" id="PF16732">
    <property type="entry name" value="ComP_DUS"/>
    <property type="match status" value="1"/>
</dbReference>
<evidence type="ECO:0000313" key="4">
    <source>
        <dbReference type="Proteomes" id="UP000199169"/>
    </source>
</evidence>
<evidence type="ECO:0000256" key="1">
    <source>
        <dbReference type="ARBA" id="ARBA00022481"/>
    </source>
</evidence>
<evidence type="ECO:0000313" key="3">
    <source>
        <dbReference type="EMBL" id="SBT07541.1"/>
    </source>
</evidence>
<dbReference type="PANTHER" id="PTHR30093">
    <property type="entry name" value="GENERAL SECRETION PATHWAY PROTEIN G"/>
    <property type="match status" value="1"/>
</dbReference>
<dbReference type="GO" id="GO:0015628">
    <property type="term" value="P:protein secretion by the type II secretion system"/>
    <property type="evidence" value="ECO:0007669"/>
    <property type="project" value="InterPro"/>
</dbReference>
<name>A0A1A8XS65_9PROT</name>
<dbReference type="GO" id="GO:0015627">
    <property type="term" value="C:type II protein secretion system complex"/>
    <property type="evidence" value="ECO:0007669"/>
    <property type="project" value="InterPro"/>
</dbReference>
<dbReference type="PRINTS" id="PR00813">
    <property type="entry name" value="BCTERIALGSPG"/>
</dbReference>
<sequence>MRRKADSADSGFTLIEIMIVVAIIGIIAAIAIPNYTDYVRRSKISEAVSGLSQMATKLEQYFQDRRTYACDAGTVAELIPATNNFQFTCPILSDTTYTVRATGTGQMAGFTYEITPTGKNTVAVPTGWTGAPKTCWIVNKGGGC</sequence>
<accession>A0A1A8XS65</accession>
<reference evidence="3 4" key="1">
    <citation type="submission" date="2016-06" db="EMBL/GenBank/DDBJ databases">
        <authorList>
            <person name="Kjaerup R.B."/>
            <person name="Dalgaard T.S."/>
            <person name="Juul-Madsen H.R."/>
        </authorList>
    </citation>
    <scope>NUCLEOTIDE SEQUENCE [LARGE SCALE GENOMIC DNA]</scope>
    <source>
        <strain evidence="3">3</strain>
    </source>
</reference>
<dbReference type="PANTHER" id="PTHR30093:SF47">
    <property type="entry name" value="TYPE IV PILUS NON-CORE MINOR PILIN PILE"/>
    <property type="match status" value="1"/>
</dbReference>
<dbReference type="RefSeq" id="WP_186407752.1">
    <property type="nucleotide sequence ID" value="NZ_FLQX01000121.1"/>
</dbReference>
<dbReference type="Proteomes" id="UP000199169">
    <property type="component" value="Unassembled WGS sequence"/>
</dbReference>
<dbReference type="GO" id="GO:0043683">
    <property type="term" value="P:type IV pilus assembly"/>
    <property type="evidence" value="ECO:0007669"/>
    <property type="project" value="InterPro"/>
</dbReference>
<dbReference type="AlphaFoldDB" id="A0A1A8XS65"/>
<dbReference type="PROSITE" id="PS00409">
    <property type="entry name" value="PROKAR_NTER_METHYL"/>
    <property type="match status" value="1"/>
</dbReference>
<dbReference type="STRING" id="1860102.ACCAA_440043"/>
<dbReference type="InterPro" id="IPR012902">
    <property type="entry name" value="N_methyl_site"/>
</dbReference>
<keyword evidence="2" id="KW-0472">Membrane</keyword>
<proteinExistence type="predicted"/>
<keyword evidence="1" id="KW-0488">Methylation</keyword>
<dbReference type="EMBL" id="FLQX01000121">
    <property type="protein sequence ID" value="SBT07541.1"/>
    <property type="molecule type" value="Genomic_DNA"/>
</dbReference>
<dbReference type="NCBIfam" id="TIGR02532">
    <property type="entry name" value="IV_pilin_GFxxxE"/>
    <property type="match status" value="1"/>
</dbReference>
<dbReference type="InterPro" id="IPR000983">
    <property type="entry name" value="Bac_GSPG_pilin"/>
</dbReference>